<organism evidence="1 2">
    <name type="scientific">Paenibacillus thalictri</name>
    <dbReference type="NCBI Taxonomy" id="2527873"/>
    <lineage>
        <taxon>Bacteria</taxon>
        <taxon>Bacillati</taxon>
        <taxon>Bacillota</taxon>
        <taxon>Bacilli</taxon>
        <taxon>Bacillales</taxon>
        <taxon>Paenibacillaceae</taxon>
        <taxon>Paenibacillus</taxon>
    </lineage>
</organism>
<evidence type="ECO:0000313" key="2">
    <source>
        <dbReference type="Proteomes" id="UP000293142"/>
    </source>
</evidence>
<accession>A0A4Q9DRG7</accession>
<dbReference type="Proteomes" id="UP000293142">
    <property type="component" value="Unassembled WGS sequence"/>
</dbReference>
<protein>
    <submittedName>
        <fullName evidence="1">DUF2691 family protein</fullName>
    </submittedName>
</protein>
<comment type="caution">
    <text evidence="1">The sequence shown here is derived from an EMBL/GenBank/DDBJ whole genome shotgun (WGS) entry which is preliminary data.</text>
</comment>
<keyword evidence="2" id="KW-1185">Reference proteome</keyword>
<dbReference type="Pfam" id="PF10903">
    <property type="entry name" value="DUF2691"/>
    <property type="match status" value="1"/>
</dbReference>
<dbReference type="OrthoDB" id="2625810at2"/>
<sequence length="62" mass="7222">MMILMASDCELIVLIADSAYTSIYCKDSKVLRELYDNMESLKVDKLAYITDENDFRHTVKVR</sequence>
<reference evidence="1 2" key="1">
    <citation type="submission" date="2019-02" db="EMBL/GenBank/DDBJ databases">
        <title>Paenibacillus sp. nov., isolated from surface-sterilized tissue of Thalictrum simplex L.</title>
        <authorList>
            <person name="Tuo L."/>
        </authorList>
    </citation>
    <scope>NUCLEOTIDE SEQUENCE [LARGE SCALE GENOMIC DNA]</scope>
    <source>
        <strain evidence="1 2">N2SHLJ1</strain>
    </source>
</reference>
<gene>
    <name evidence="1" type="ORF">EYB31_13275</name>
</gene>
<dbReference type="InterPro" id="IPR020216">
    <property type="entry name" value="Uncharacterised_YncE"/>
</dbReference>
<name>A0A4Q9DRG7_9BACL</name>
<dbReference type="EMBL" id="SIRE01000009">
    <property type="protein sequence ID" value="TBL78475.1"/>
    <property type="molecule type" value="Genomic_DNA"/>
</dbReference>
<evidence type="ECO:0000313" key="1">
    <source>
        <dbReference type="EMBL" id="TBL78475.1"/>
    </source>
</evidence>
<dbReference type="AlphaFoldDB" id="A0A4Q9DRG7"/>
<proteinExistence type="predicted"/>